<evidence type="ECO:0000313" key="13">
    <source>
        <dbReference type="EMBL" id="PKA51404.1"/>
    </source>
</evidence>
<proteinExistence type="inferred from homology"/>
<evidence type="ECO:0000256" key="2">
    <source>
        <dbReference type="ARBA" id="ARBA00004123"/>
    </source>
</evidence>
<evidence type="ECO:0000256" key="10">
    <source>
        <dbReference type="RuleBase" id="RU004549"/>
    </source>
</evidence>
<evidence type="ECO:0000256" key="4">
    <source>
        <dbReference type="ARBA" id="ARBA00011726"/>
    </source>
</evidence>
<gene>
    <name evidence="13" type="primary">IAA33</name>
    <name evidence="13" type="ORF">AXF42_Ash002769</name>
</gene>
<dbReference type="GO" id="GO:0006355">
    <property type="term" value="P:regulation of DNA-templated transcription"/>
    <property type="evidence" value="ECO:0007669"/>
    <property type="project" value="InterPro"/>
</dbReference>
<comment type="function">
    <text evidence="1 10">Aux/IAA proteins are short-lived transcriptional factors that function as repressors of early auxin response genes at low auxin concentrations.</text>
</comment>
<organism evidence="13 14">
    <name type="scientific">Apostasia shenzhenica</name>
    <dbReference type="NCBI Taxonomy" id="1088818"/>
    <lineage>
        <taxon>Eukaryota</taxon>
        <taxon>Viridiplantae</taxon>
        <taxon>Streptophyta</taxon>
        <taxon>Embryophyta</taxon>
        <taxon>Tracheophyta</taxon>
        <taxon>Spermatophyta</taxon>
        <taxon>Magnoliopsida</taxon>
        <taxon>Liliopsida</taxon>
        <taxon>Asparagales</taxon>
        <taxon>Orchidaceae</taxon>
        <taxon>Apostasioideae</taxon>
        <taxon>Apostasia</taxon>
    </lineage>
</organism>
<comment type="subunit">
    <text evidence="4 10">Homodimers and heterodimers.</text>
</comment>
<keyword evidence="7 10" id="KW-0804">Transcription</keyword>
<feature type="region of interest" description="Disordered" evidence="11">
    <location>
        <begin position="148"/>
        <end position="174"/>
    </location>
</feature>
<evidence type="ECO:0000256" key="1">
    <source>
        <dbReference type="ARBA" id="ARBA00002159"/>
    </source>
</evidence>
<dbReference type="Gene3D" id="3.10.20.90">
    <property type="entry name" value="Phosphatidylinositol 3-kinase Catalytic Subunit, Chain A, domain 1"/>
    <property type="match status" value="1"/>
</dbReference>
<feature type="domain" description="PB1" evidence="12">
    <location>
        <begin position="53"/>
        <end position="145"/>
    </location>
</feature>
<dbReference type="STRING" id="1088818.A0A2I0A791"/>
<dbReference type="EMBL" id="KZ452013">
    <property type="protein sequence ID" value="PKA51404.1"/>
    <property type="molecule type" value="Genomic_DNA"/>
</dbReference>
<keyword evidence="5 10" id="KW-0678">Repressor</keyword>
<keyword evidence="14" id="KW-1185">Reference proteome</keyword>
<dbReference type="AlphaFoldDB" id="A0A2I0A791"/>
<dbReference type="Pfam" id="PF02309">
    <property type="entry name" value="AUX_IAA"/>
    <property type="match status" value="1"/>
</dbReference>
<evidence type="ECO:0000256" key="3">
    <source>
        <dbReference type="ARBA" id="ARBA00006728"/>
    </source>
</evidence>
<dbReference type="InterPro" id="IPR053793">
    <property type="entry name" value="PB1-like"/>
</dbReference>
<dbReference type="PROSITE" id="PS51745">
    <property type="entry name" value="PB1"/>
    <property type="match status" value="1"/>
</dbReference>
<comment type="subcellular location">
    <subcellularLocation>
        <location evidence="2 10">Nucleus</location>
    </subcellularLocation>
</comment>
<comment type="similarity">
    <text evidence="3 10">Belongs to the Aux/IAA family.</text>
</comment>
<dbReference type="InterPro" id="IPR003311">
    <property type="entry name" value="AUX_IAA"/>
</dbReference>
<protein>
    <recommendedName>
        <fullName evidence="10">Auxin-responsive protein</fullName>
    </recommendedName>
</protein>
<evidence type="ECO:0000256" key="8">
    <source>
        <dbReference type="ARBA" id="ARBA00023242"/>
    </source>
</evidence>
<sequence length="174" mass="19410">MAGPNPSPLPLKRRREETAAAVVNSPQSLPPKKRFLSISPPKNDTSAAAAAASQSITVCHDSRAISHRIRLDRLTGYKSLAASLHRLYVDVDPSPDDDLIDISSAVPGHLIAYEDVEDDLLLVGDISWKDFVRVVKRIRIIPEERSRWRSRKPPEDRSQKGMRGMRGDYHPSVL</sequence>
<evidence type="ECO:0000256" key="11">
    <source>
        <dbReference type="SAM" id="MobiDB-lite"/>
    </source>
</evidence>
<keyword evidence="9 10" id="KW-0927">Auxin signaling pathway</keyword>
<evidence type="ECO:0000256" key="9">
    <source>
        <dbReference type="ARBA" id="ARBA00023294"/>
    </source>
</evidence>
<feature type="region of interest" description="Disordered" evidence="11">
    <location>
        <begin position="1"/>
        <end position="44"/>
    </location>
</feature>
<keyword evidence="6 10" id="KW-0805">Transcription regulation</keyword>
<reference evidence="13 14" key="1">
    <citation type="journal article" date="2017" name="Nature">
        <title>The Apostasia genome and the evolution of orchids.</title>
        <authorList>
            <person name="Zhang G.Q."/>
            <person name="Liu K.W."/>
            <person name="Li Z."/>
            <person name="Lohaus R."/>
            <person name="Hsiao Y.Y."/>
            <person name="Niu S.C."/>
            <person name="Wang J.Y."/>
            <person name="Lin Y.C."/>
            <person name="Xu Q."/>
            <person name="Chen L.J."/>
            <person name="Yoshida K."/>
            <person name="Fujiwara S."/>
            <person name="Wang Z.W."/>
            <person name="Zhang Y.Q."/>
            <person name="Mitsuda N."/>
            <person name="Wang M."/>
            <person name="Liu G.H."/>
            <person name="Pecoraro L."/>
            <person name="Huang H.X."/>
            <person name="Xiao X.J."/>
            <person name="Lin M."/>
            <person name="Wu X.Y."/>
            <person name="Wu W.L."/>
            <person name="Chen Y.Y."/>
            <person name="Chang S.B."/>
            <person name="Sakamoto S."/>
            <person name="Ohme-Takagi M."/>
            <person name="Yagi M."/>
            <person name="Zeng S.J."/>
            <person name="Shen C.Y."/>
            <person name="Yeh C.M."/>
            <person name="Luo Y.B."/>
            <person name="Tsai W.C."/>
            <person name="Van de Peer Y."/>
            <person name="Liu Z.J."/>
        </authorList>
    </citation>
    <scope>NUCLEOTIDE SEQUENCE [LARGE SCALE GENOMIC DNA]</scope>
    <source>
        <strain evidence="14">cv. Shenzhen</strain>
        <tissue evidence="13">Stem</tissue>
    </source>
</reference>
<dbReference type="PANTHER" id="PTHR31734:SF7">
    <property type="entry name" value="AUXIN-RESPONSIVE PROTEIN IAA33"/>
    <property type="match status" value="1"/>
</dbReference>
<name>A0A2I0A791_9ASPA</name>
<dbReference type="GO" id="GO:0009734">
    <property type="term" value="P:auxin-activated signaling pathway"/>
    <property type="evidence" value="ECO:0007669"/>
    <property type="project" value="UniProtKB-UniRule"/>
</dbReference>
<dbReference type="Proteomes" id="UP000236161">
    <property type="component" value="Unassembled WGS sequence"/>
</dbReference>
<dbReference type="InterPro" id="IPR033389">
    <property type="entry name" value="AUX/IAA_dom"/>
</dbReference>
<accession>A0A2I0A791</accession>
<evidence type="ECO:0000256" key="6">
    <source>
        <dbReference type="ARBA" id="ARBA00023015"/>
    </source>
</evidence>
<evidence type="ECO:0000256" key="7">
    <source>
        <dbReference type="ARBA" id="ARBA00023163"/>
    </source>
</evidence>
<dbReference type="PANTHER" id="PTHR31734">
    <property type="entry name" value="AUXIN-RESPONSIVE PROTEIN IAA17"/>
    <property type="match status" value="1"/>
</dbReference>
<keyword evidence="8 10" id="KW-0539">Nucleus</keyword>
<evidence type="ECO:0000259" key="12">
    <source>
        <dbReference type="PROSITE" id="PS51745"/>
    </source>
</evidence>
<dbReference type="GO" id="GO:0005634">
    <property type="term" value="C:nucleus"/>
    <property type="evidence" value="ECO:0007669"/>
    <property type="project" value="UniProtKB-SubCell"/>
</dbReference>
<evidence type="ECO:0000313" key="14">
    <source>
        <dbReference type="Proteomes" id="UP000236161"/>
    </source>
</evidence>
<dbReference type="OrthoDB" id="783725at2759"/>
<evidence type="ECO:0000256" key="5">
    <source>
        <dbReference type="ARBA" id="ARBA00022491"/>
    </source>
</evidence>